<dbReference type="GO" id="GO:0005634">
    <property type="term" value="C:nucleus"/>
    <property type="evidence" value="ECO:0007669"/>
    <property type="project" value="UniProtKB-SubCell"/>
</dbReference>
<evidence type="ECO:0000256" key="1">
    <source>
        <dbReference type="ARBA" id="ARBA00004123"/>
    </source>
</evidence>
<name>A0A2N9GXX3_FAGSY</name>
<dbReference type="InterPro" id="IPR035979">
    <property type="entry name" value="RBD_domain_sf"/>
</dbReference>
<keyword evidence="5" id="KW-0539">Nucleus</keyword>
<evidence type="ECO:0000256" key="3">
    <source>
        <dbReference type="ARBA" id="ARBA00022884"/>
    </source>
</evidence>
<dbReference type="InterPro" id="IPR000504">
    <property type="entry name" value="RRM_dom"/>
</dbReference>
<dbReference type="Gene3D" id="3.30.70.330">
    <property type="match status" value="1"/>
</dbReference>
<dbReference type="InterPro" id="IPR051106">
    <property type="entry name" value="RNA-bind/splicing_reg"/>
</dbReference>
<dbReference type="InterPro" id="IPR012677">
    <property type="entry name" value="Nucleotide-bd_a/b_plait_sf"/>
</dbReference>
<accession>A0A2N9GXX3</accession>
<evidence type="ECO:0000256" key="2">
    <source>
        <dbReference type="ARBA" id="ARBA00022664"/>
    </source>
</evidence>
<organism evidence="9">
    <name type="scientific">Fagus sylvatica</name>
    <name type="common">Beechnut</name>
    <dbReference type="NCBI Taxonomy" id="28930"/>
    <lineage>
        <taxon>Eukaryota</taxon>
        <taxon>Viridiplantae</taxon>
        <taxon>Streptophyta</taxon>
        <taxon>Embryophyta</taxon>
        <taxon>Tracheophyta</taxon>
        <taxon>Spermatophyta</taxon>
        <taxon>Magnoliopsida</taxon>
        <taxon>eudicotyledons</taxon>
        <taxon>Gunneridae</taxon>
        <taxon>Pentapetalae</taxon>
        <taxon>rosids</taxon>
        <taxon>fabids</taxon>
        <taxon>Fagales</taxon>
        <taxon>Fagaceae</taxon>
        <taxon>Fagus</taxon>
    </lineage>
</organism>
<dbReference type="GO" id="GO:0006397">
    <property type="term" value="P:mRNA processing"/>
    <property type="evidence" value="ECO:0007669"/>
    <property type="project" value="UniProtKB-KW"/>
</dbReference>
<dbReference type="PROSITE" id="PS50102">
    <property type="entry name" value="RRM"/>
    <property type="match status" value="1"/>
</dbReference>
<dbReference type="SUPFAM" id="SSF54928">
    <property type="entry name" value="RNA-binding domain, RBD"/>
    <property type="match status" value="1"/>
</dbReference>
<feature type="region of interest" description="Disordered" evidence="7">
    <location>
        <begin position="105"/>
        <end position="124"/>
    </location>
</feature>
<reference evidence="9" key="1">
    <citation type="submission" date="2018-02" db="EMBL/GenBank/DDBJ databases">
        <authorList>
            <person name="Cohen D.B."/>
            <person name="Kent A.D."/>
        </authorList>
    </citation>
    <scope>NUCLEOTIDE SEQUENCE</scope>
</reference>
<dbReference type="EMBL" id="OIVN01002510">
    <property type="protein sequence ID" value="SPD04219.1"/>
    <property type="molecule type" value="Genomic_DNA"/>
</dbReference>
<dbReference type="PANTHER" id="PTHR48028:SF4">
    <property type="entry name" value="SC35-LIKE SPLICING FACTOR"/>
    <property type="match status" value="1"/>
</dbReference>
<dbReference type="FunFam" id="3.30.70.330:FF:000192">
    <property type="entry name" value="Serine/arginine-rich splicing factor SC35"/>
    <property type="match status" value="1"/>
</dbReference>
<evidence type="ECO:0000256" key="4">
    <source>
        <dbReference type="ARBA" id="ARBA00023187"/>
    </source>
</evidence>
<evidence type="ECO:0000256" key="7">
    <source>
        <dbReference type="SAM" id="MobiDB-lite"/>
    </source>
</evidence>
<dbReference type="Pfam" id="PF00076">
    <property type="entry name" value="RRM_1"/>
    <property type="match status" value="1"/>
</dbReference>
<gene>
    <name evidence="9" type="ORF">FSB_LOCUS32101</name>
</gene>
<sequence>MSHFGRSGPPDIRDTYSLLVLNITFRTSADDLFPLFDKYGKVVDVFIPRDRRTGESRGFAFVRYKYADEAQKAVEKLDGKIVDGREIMVQFAKYGPNAERIHKGRIIEASSKSKEKSRSRSPRPRGNLQVVDVIDIVVVQASVSVWVSDVGIGMNIGTGITEGEVAVGVGSEMIVTGIVGGKEIIAAGAGAGAGAGVQVLIITKIVGEADMMMSGVVEAGPMIGAHLHVGHLGVKVLMQTIIMKALLCQKLLHQMVDLLILEARLPVDPMLTNEGAGIFCDGDIFGSMCSLYLL</sequence>
<keyword evidence="3 6" id="KW-0694">RNA-binding</keyword>
<evidence type="ECO:0000256" key="6">
    <source>
        <dbReference type="PROSITE-ProRule" id="PRU00176"/>
    </source>
</evidence>
<evidence type="ECO:0000256" key="5">
    <source>
        <dbReference type="ARBA" id="ARBA00023242"/>
    </source>
</evidence>
<evidence type="ECO:0000313" key="9">
    <source>
        <dbReference type="EMBL" id="SPD04219.1"/>
    </source>
</evidence>
<dbReference type="SMART" id="SM00360">
    <property type="entry name" value="RRM"/>
    <property type="match status" value="1"/>
</dbReference>
<evidence type="ECO:0000259" key="8">
    <source>
        <dbReference type="PROSITE" id="PS50102"/>
    </source>
</evidence>
<protein>
    <recommendedName>
        <fullName evidence="8">RRM domain-containing protein</fullName>
    </recommendedName>
</protein>
<dbReference type="PANTHER" id="PTHR48028">
    <property type="entry name" value="GLYCINE-RICH RNA-BINDING PROTEIN RZ1A"/>
    <property type="match status" value="1"/>
</dbReference>
<proteinExistence type="predicted"/>
<dbReference type="GO" id="GO:0008380">
    <property type="term" value="P:RNA splicing"/>
    <property type="evidence" value="ECO:0007669"/>
    <property type="project" value="UniProtKB-KW"/>
</dbReference>
<dbReference type="CDD" id="cd12311">
    <property type="entry name" value="RRM_SRSF2_SRSF8"/>
    <property type="match status" value="1"/>
</dbReference>
<feature type="domain" description="RRM" evidence="8">
    <location>
        <begin position="16"/>
        <end position="94"/>
    </location>
</feature>
<dbReference type="AlphaFoldDB" id="A0A2N9GXX3"/>
<keyword evidence="2" id="KW-0507">mRNA processing</keyword>
<comment type="subcellular location">
    <subcellularLocation>
        <location evidence="1">Nucleus</location>
    </subcellularLocation>
</comment>
<keyword evidence="4" id="KW-0508">mRNA splicing</keyword>
<dbReference type="GO" id="GO:0003723">
    <property type="term" value="F:RNA binding"/>
    <property type="evidence" value="ECO:0007669"/>
    <property type="project" value="UniProtKB-UniRule"/>
</dbReference>